<protein>
    <submittedName>
        <fullName evidence="1">Nuclear transport factor 2 family protein</fullName>
    </submittedName>
</protein>
<dbReference type="EMBL" id="CP068393">
    <property type="protein sequence ID" value="QUC67468.1"/>
    <property type="molecule type" value="Genomic_DNA"/>
</dbReference>
<gene>
    <name evidence="1" type="ORF">JYE49_01835</name>
</gene>
<dbReference type="Proteomes" id="UP000682782">
    <property type="component" value="Chromosome"/>
</dbReference>
<sequence length="200" mass="23435">MKYISGGLFILFFVILLYLLIHIWLEGRRERTNPHEITGETLPEELREAALRPLKFLKAYYEKRDPEQADACMDETMLTDNMLILGTNPNEIFHGREEARHLLQGDWRYWGQLTLDTEQTALFRAGSALYFVLRGIIRLDRFIFRLPIRITGTLEEQAGMWYISKLQFINNVNSNYVVGCWIAVLVMIISLLLFGLSWLF</sequence>
<name>A0AC61MZF0_9FIRM</name>
<accession>A0AC61MZF0</accession>
<proteinExistence type="predicted"/>
<organism evidence="1 2">
    <name type="scientific">Aristaeella hokkaidonensis</name>
    <dbReference type="NCBI Taxonomy" id="3046382"/>
    <lineage>
        <taxon>Bacteria</taxon>
        <taxon>Bacillati</taxon>
        <taxon>Bacillota</taxon>
        <taxon>Clostridia</taxon>
        <taxon>Eubacteriales</taxon>
        <taxon>Aristaeellaceae</taxon>
        <taxon>Aristaeella</taxon>
    </lineage>
</organism>
<keyword evidence="2" id="KW-1185">Reference proteome</keyword>
<reference evidence="1" key="1">
    <citation type="submission" date="2021-01" db="EMBL/GenBank/DDBJ databases">
        <title>Complete genome sequence of Clostridiales bacterium R-7.</title>
        <authorList>
            <person name="Mahoney-Kurpe S.C."/>
            <person name="Palevich N."/>
            <person name="Koike S."/>
            <person name="Moon C.D."/>
            <person name="Attwood G.T."/>
        </authorList>
    </citation>
    <scope>NUCLEOTIDE SEQUENCE</scope>
    <source>
        <strain evidence="1">R-7</strain>
    </source>
</reference>
<evidence type="ECO:0000313" key="2">
    <source>
        <dbReference type="Proteomes" id="UP000682782"/>
    </source>
</evidence>
<evidence type="ECO:0000313" key="1">
    <source>
        <dbReference type="EMBL" id="QUC67468.1"/>
    </source>
</evidence>